<evidence type="ECO:0000256" key="9">
    <source>
        <dbReference type="PROSITE-ProRule" id="PRU00108"/>
    </source>
</evidence>
<dbReference type="InterPro" id="IPR042160">
    <property type="entry name" value="HD-Zip_IV"/>
</dbReference>
<keyword evidence="7" id="KW-0804">Transcription</keyword>
<feature type="domain" description="START" evidence="12">
    <location>
        <begin position="202"/>
        <end position="469"/>
    </location>
</feature>
<evidence type="ECO:0000256" key="1">
    <source>
        <dbReference type="ARBA" id="ARBA00004123"/>
    </source>
</evidence>
<reference evidence="13" key="2">
    <citation type="submission" date="2015-03" db="UniProtKB">
        <authorList>
            <consortium name="EnsemblPlants"/>
        </authorList>
    </citation>
    <scope>IDENTIFICATION</scope>
</reference>
<evidence type="ECO:0000256" key="2">
    <source>
        <dbReference type="ARBA" id="ARBA00006789"/>
    </source>
</evidence>
<dbReference type="Gramene" id="Bo2g018400.1">
    <property type="protein sequence ID" value="Bo2g018400.1"/>
    <property type="gene ID" value="Bo2g018400"/>
</dbReference>
<dbReference type="PANTHER" id="PTHR45654:SF18">
    <property type="entry name" value="(RAPE) HYPOTHETICAL PROTEIN"/>
    <property type="match status" value="1"/>
</dbReference>
<evidence type="ECO:0000313" key="14">
    <source>
        <dbReference type="Proteomes" id="UP000032141"/>
    </source>
</evidence>
<keyword evidence="4" id="KW-0175">Coiled coil</keyword>
<dbReference type="CDD" id="cd00086">
    <property type="entry name" value="homeodomain"/>
    <property type="match status" value="1"/>
</dbReference>
<feature type="domain" description="Homeobox" evidence="11">
    <location>
        <begin position="21"/>
        <end position="81"/>
    </location>
</feature>
<dbReference type="CDD" id="cd08875">
    <property type="entry name" value="START_ArGLABRA2_like"/>
    <property type="match status" value="1"/>
</dbReference>
<reference evidence="13 14" key="1">
    <citation type="journal article" date="2014" name="Genome Biol.">
        <title>Transcriptome and methylome profiling reveals relics of genome dominance in the mesopolyploid Brassica oleracea.</title>
        <authorList>
            <person name="Parkin I.A."/>
            <person name="Koh C."/>
            <person name="Tang H."/>
            <person name="Robinson S.J."/>
            <person name="Kagale S."/>
            <person name="Clarke W.E."/>
            <person name="Town C.D."/>
            <person name="Nixon J."/>
            <person name="Krishnakumar V."/>
            <person name="Bidwell S.L."/>
            <person name="Denoeud F."/>
            <person name="Belcram H."/>
            <person name="Links M.G."/>
            <person name="Just J."/>
            <person name="Clarke C."/>
            <person name="Bender T."/>
            <person name="Huebert T."/>
            <person name="Mason A.S."/>
            <person name="Pires J.C."/>
            <person name="Barker G."/>
            <person name="Moore J."/>
            <person name="Walley P.G."/>
            <person name="Manoli S."/>
            <person name="Batley J."/>
            <person name="Edwards D."/>
            <person name="Nelson M.N."/>
            <person name="Wang X."/>
            <person name="Paterson A.H."/>
            <person name="King G."/>
            <person name="Bancroft I."/>
            <person name="Chalhoub B."/>
            <person name="Sharpe A.G."/>
        </authorList>
    </citation>
    <scope>NUCLEOTIDE SEQUENCE</scope>
    <source>
        <strain evidence="13 14">cv. TO1000</strain>
    </source>
</reference>
<evidence type="ECO:0000259" key="11">
    <source>
        <dbReference type="PROSITE" id="PS50071"/>
    </source>
</evidence>
<evidence type="ECO:0000256" key="4">
    <source>
        <dbReference type="ARBA" id="ARBA00023054"/>
    </source>
</evidence>
<dbReference type="InterPro" id="IPR001356">
    <property type="entry name" value="HD"/>
</dbReference>
<dbReference type="InterPro" id="IPR009057">
    <property type="entry name" value="Homeodomain-like_sf"/>
</dbReference>
<dbReference type="FunFam" id="1.10.10.60:FF:000229">
    <property type="entry name" value="Homeobox-leucine zipper protein HDG1"/>
    <property type="match status" value="1"/>
</dbReference>
<evidence type="ECO:0000256" key="10">
    <source>
        <dbReference type="RuleBase" id="RU000682"/>
    </source>
</evidence>
<feature type="DNA-binding region" description="Homeobox" evidence="9">
    <location>
        <begin position="23"/>
        <end position="82"/>
    </location>
</feature>
<dbReference type="Pfam" id="PF00046">
    <property type="entry name" value="Homeodomain"/>
    <property type="match status" value="1"/>
</dbReference>
<proteinExistence type="inferred from homology"/>
<dbReference type="Gene3D" id="1.10.10.60">
    <property type="entry name" value="Homeodomain-like"/>
    <property type="match status" value="1"/>
</dbReference>
<evidence type="ECO:0000313" key="13">
    <source>
        <dbReference type="EnsemblPlants" id="Bo2g018400.1"/>
    </source>
</evidence>
<accession>A0A0D3AK10</accession>
<organism evidence="13 14">
    <name type="scientific">Brassica oleracea var. oleracea</name>
    <dbReference type="NCBI Taxonomy" id="109376"/>
    <lineage>
        <taxon>Eukaryota</taxon>
        <taxon>Viridiplantae</taxon>
        <taxon>Streptophyta</taxon>
        <taxon>Embryophyta</taxon>
        <taxon>Tracheophyta</taxon>
        <taxon>Spermatophyta</taxon>
        <taxon>Magnoliopsida</taxon>
        <taxon>eudicotyledons</taxon>
        <taxon>Gunneridae</taxon>
        <taxon>Pentapetalae</taxon>
        <taxon>rosids</taxon>
        <taxon>malvids</taxon>
        <taxon>Brassicales</taxon>
        <taxon>Brassicaceae</taxon>
        <taxon>Brassiceae</taxon>
        <taxon>Brassica</taxon>
    </lineage>
</organism>
<dbReference type="GO" id="GO:0008289">
    <property type="term" value="F:lipid binding"/>
    <property type="evidence" value="ECO:0007669"/>
    <property type="project" value="InterPro"/>
</dbReference>
<dbReference type="InterPro" id="IPR023393">
    <property type="entry name" value="START-like_dom_sf"/>
</dbReference>
<keyword evidence="8 9" id="KW-0539">Nucleus</keyword>
<evidence type="ECO:0000256" key="8">
    <source>
        <dbReference type="ARBA" id="ARBA00023242"/>
    </source>
</evidence>
<comment type="similarity">
    <text evidence="2">Belongs to the HD-ZIP homeobox family. Class IV subfamily.</text>
</comment>
<evidence type="ECO:0000259" key="12">
    <source>
        <dbReference type="PROSITE" id="PS50848"/>
    </source>
</evidence>
<dbReference type="SMART" id="SM00389">
    <property type="entry name" value="HOX"/>
    <property type="match status" value="1"/>
</dbReference>
<dbReference type="Pfam" id="PF01852">
    <property type="entry name" value="START"/>
    <property type="match status" value="1"/>
</dbReference>
<dbReference type="PROSITE" id="PS50848">
    <property type="entry name" value="START"/>
    <property type="match status" value="1"/>
</dbReference>
<evidence type="ECO:0000256" key="6">
    <source>
        <dbReference type="ARBA" id="ARBA00023155"/>
    </source>
</evidence>
<dbReference type="GO" id="GO:0005634">
    <property type="term" value="C:nucleus"/>
    <property type="evidence" value="ECO:0007669"/>
    <property type="project" value="UniProtKB-SubCell"/>
</dbReference>
<sequence>MDYDGDGSQDNEHYTSVNAMSKEKRICHRHSPQQIQMLEAYFRECPHPNESQRQKFCNELNLEINQVKFWFQNKRTQRKAQDERTSNILLRAENEKLQCENAAMLEALKNVTCPPCGGPPFGREEREPNLHKLRLENPLFKAESDSLAAAKNKYQQTMLDSLTSVQRRQTFEALTSYGMNPYNPFEQPSPSESQTIQPQLLPQMDIPQLSETAAIAVEELKQLFLTDEALWVMSSIDGTYVIDQESYEKFSHSIKHFRNLSARVESSKDVTVVPIEATSLIDMFLDLEKWKMLFPTIVNKAKTIHTLGSELPIKENCNVLQMIWEQLHILSPLVPPREFMIVRCCQQIGERLWIIADVSQHIVNSDQSISPSCYKRPSGCLIRSLPNAHTEVSIASNDLNMSINPYKCIHYIILFDVTGIFQVRWIEHVEVDHTADTHRMYRELVSGGSGYGARRWIVTLERMCERMALSTILIMPATDWSETIPTVEGRKSVMKLGERMVKIFNEMLIMSGKVEFPQQSKCGVRISIRMNMEPGQLPGLVVSAASCLSIPLTPLQVFNSLRSNDTRHQWDVLCHGNAITETARISTGSSGTNYINLLQPTPPWDIGQNMVQEPHKKMMVLQECYMDALGGMIVYSPLDMATMSIAASGEVDPLNIPILPSGFTISSDNNRGTVLMLAFQILISDENSKTRNVSENAADRVSRLISQTVQSIKVMLNCPPE</sequence>
<dbReference type="eggNOG" id="ENOG502QTNV">
    <property type="taxonomic scope" value="Eukaryota"/>
</dbReference>
<evidence type="ECO:0000256" key="3">
    <source>
        <dbReference type="ARBA" id="ARBA00023015"/>
    </source>
</evidence>
<dbReference type="Proteomes" id="UP000032141">
    <property type="component" value="Chromosome C2"/>
</dbReference>
<dbReference type="InterPro" id="IPR057993">
    <property type="entry name" value="HD-Zip_IV_C"/>
</dbReference>
<protein>
    <recommendedName>
        <fullName evidence="15">Homeobox domain-containing protein</fullName>
    </recommendedName>
</protein>
<dbReference type="PANTHER" id="PTHR45654">
    <property type="entry name" value="HOMEOBOX-LEUCINE ZIPPER PROTEIN MERISTEM L1"/>
    <property type="match status" value="1"/>
</dbReference>
<dbReference type="Pfam" id="PF25797">
    <property type="entry name" value="PDF2_C"/>
    <property type="match status" value="1"/>
</dbReference>
<dbReference type="SUPFAM" id="SSF46689">
    <property type="entry name" value="Homeodomain-like"/>
    <property type="match status" value="1"/>
</dbReference>
<dbReference type="OMA" id="ERMCERF"/>
<dbReference type="Gene3D" id="3.30.530.20">
    <property type="match status" value="1"/>
</dbReference>
<dbReference type="EnsemblPlants" id="Bo2g018400.1">
    <property type="protein sequence ID" value="Bo2g018400.1"/>
    <property type="gene ID" value="Bo2g018400"/>
</dbReference>
<evidence type="ECO:0000256" key="5">
    <source>
        <dbReference type="ARBA" id="ARBA00023125"/>
    </source>
</evidence>
<dbReference type="SMART" id="SM00234">
    <property type="entry name" value="START"/>
    <property type="match status" value="1"/>
</dbReference>
<keyword evidence="5 9" id="KW-0238">DNA-binding</keyword>
<keyword evidence="6 9" id="KW-0371">Homeobox</keyword>
<name>A0A0D3AK10_BRAOL</name>
<dbReference type="HOGENOM" id="CLU_015002_2_1_1"/>
<keyword evidence="14" id="KW-1185">Reference proteome</keyword>
<evidence type="ECO:0008006" key="15">
    <source>
        <dbReference type="Google" id="ProtNLM"/>
    </source>
</evidence>
<dbReference type="InterPro" id="IPR002913">
    <property type="entry name" value="START_lipid-bd_dom"/>
</dbReference>
<dbReference type="PROSITE" id="PS50071">
    <property type="entry name" value="HOMEOBOX_2"/>
    <property type="match status" value="1"/>
</dbReference>
<dbReference type="SUPFAM" id="SSF55961">
    <property type="entry name" value="Bet v1-like"/>
    <property type="match status" value="2"/>
</dbReference>
<keyword evidence="3" id="KW-0805">Transcription regulation</keyword>
<comment type="subcellular location">
    <subcellularLocation>
        <location evidence="1 9 10">Nucleus</location>
    </subcellularLocation>
</comment>
<evidence type="ECO:0000256" key="7">
    <source>
        <dbReference type="ARBA" id="ARBA00023163"/>
    </source>
</evidence>
<dbReference type="GO" id="GO:0003677">
    <property type="term" value="F:DNA binding"/>
    <property type="evidence" value="ECO:0007669"/>
    <property type="project" value="UniProtKB-UniRule"/>
</dbReference>
<dbReference type="AlphaFoldDB" id="A0A0D3AK10"/>
<dbReference type="STRING" id="109376.A0A0D3AK10"/>